<dbReference type="Gene3D" id="2.150.10.10">
    <property type="entry name" value="Serralysin-like metalloprotease, C-terminal"/>
    <property type="match status" value="2"/>
</dbReference>
<evidence type="ECO:0000256" key="1">
    <source>
        <dbReference type="ARBA" id="ARBA00004613"/>
    </source>
</evidence>
<keyword evidence="2" id="KW-0964">Secreted</keyword>
<dbReference type="Pfam" id="PF00353">
    <property type="entry name" value="HemolysinCabind"/>
    <property type="match status" value="4"/>
</dbReference>
<dbReference type="RefSeq" id="WP_201664066.1">
    <property type="nucleotide sequence ID" value="NZ_JAEQNC010000028.1"/>
</dbReference>
<dbReference type="GO" id="GO:0005509">
    <property type="term" value="F:calcium ion binding"/>
    <property type="evidence" value="ECO:0007669"/>
    <property type="project" value="InterPro"/>
</dbReference>
<dbReference type="InterPro" id="IPR011049">
    <property type="entry name" value="Serralysin-like_metalloprot_C"/>
</dbReference>
<evidence type="ECO:0008006" key="5">
    <source>
        <dbReference type="Google" id="ProtNLM"/>
    </source>
</evidence>
<protein>
    <recommendedName>
        <fullName evidence="5">Calcium-binding protein</fullName>
    </recommendedName>
</protein>
<name>A0A936YRP4_9HYPH</name>
<dbReference type="InterPro" id="IPR018511">
    <property type="entry name" value="Hemolysin-typ_Ca-bd_CS"/>
</dbReference>
<proteinExistence type="predicted"/>
<reference evidence="3" key="1">
    <citation type="submission" date="2021-01" db="EMBL/GenBank/DDBJ databases">
        <title>Rhizobium sp. strain KVB221 16S ribosomal RNA gene Genome sequencing and assembly.</title>
        <authorList>
            <person name="Kang M."/>
        </authorList>
    </citation>
    <scope>NUCLEOTIDE SEQUENCE</scope>
    <source>
        <strain evidence="3">KVB221</strain>
    </source>
</reference>
<dbReference type="Proteomes" id="UP000633219">
    <property type="component" value="Unassembled WGS sequence"/>
</dbReference>
<dbReference type="PROSITE" id="PS00330">
    <property type="entry name" value="HEMOLYSIN_CALCIUM"/>
    <property type="match status" value="2"/>
</dbReference>
<gene>
    <name evidence="3" type="ORF">JJB09_26300</name>
</gene>
<dbReference type="PANTHER" id="PTHR38340">
    <property type="entry name" value="S-LAYER PROTEIN"/>
    <property type="match status" value="1"/>
</dbReference>
<dbReference type="EMBL" id="JAEQNC010000028">
    <property type="protein sequence ID" value="MBL0375523.1"/>
    <property type="molecule type" value="Genomic_DNA"/>
</dbReference>
<dbReference type="InterPro" id="IPR001343">
    <property type="entry name" value="Hemolysn_Ca-bd"/>
</dbReference>
<sequence>MVKKVGTNKDDTIYGTNHGDVISGKGGNDHLIGGVGNDKVYGDAGNDELYASGGKDLLDGGAGFDLVNLYFSKRGVHYTVGQSEISFQDFDGNRGTSTLKSMEAVAGSTFNDVLMGSKGENYINGNLGNDQIDGRAGDDVLFNGGGKDTITGGSGDDFFGFNGDKITVTKITDFNVADDSFMFKNALFEELQGVGRSHTVHYNTYRSIDAAQIQIGDAHDALDADIRIIYDQTDGYLYYDLDGSGADKATAVAFIGKDLALTENDFFVY</sequence>
<evidence type="ECO:0000313" key="4">
    <source>
        <dbReference type="Proteomes" id="UP000633219"/>
    </source>
</evidence>
<dbReference type="PANTHER" id="PTHR38340:SF1">
    <property type="entry name" value="S-LAYER PROTEIN"/>
    <property type="match status" value="1"/>
</dbReference>
<dbReference type="GO" id="GO:0005576">
    <property type="term" value="C:extracellular region"/>
    <property type="evidence" value="ECO:0007669"/>
    <property type="project" value="UniProtKB-SubCell"/>
</dbReference>
<dbReference type="AlphaFoldDB" id="A0A936YRP4"/>
<keyword evidence="4" id="KW-1185">Reference proteome</keyword>
<accession>A0A936YRP4</accession>
<dbReference type="PRINTS" id="PR00313">
    <property type="entry name" value="CABNDNGRPT"/>
</dbReference>
<organism evidence="3 4">
    <name type="scientific">Rhizobium setariae</name>
    <dbReference type="NCBI Taxonomy" id="2801340"/>
    <lineage>
        <taxon>Bacteria</taxon>
        <taxon>Pseudomonadati</taxon>
        <taxon>Pseudomonadota</taxon>
        <taxon>Alphaproteobacteria</taxon>
        <taxon>Hyphomicrobiales</taxon>
        <taxon>Rhizobiaceae</taxon>
        <taxon>Rhizobium/Agrobacterium group</taxon>
        <taxon>Rhizobium</taxon>
    </lineage>
</organism>
<comment type="caution">
    <text evidence="3">The sequence shown here is derived from an EMBL/GenBank/DDBJ whole genome shotgun (WGS) entry which is preliminary data.</text>
</comment>
<evidence type="ECO:0000256" key="2">
    <source>
        <dbReference type="ARBA" id="ARBA00022525"/>
    </source>
</evidence>
<evidence type="ECO:0000313" key="3">
    <source>
        <dbReference type="EMBL" id="MBL0375523.1"/>
    </source>
</evidence>
<dbReference type="InterPro" id="IPR050557">
    <property type="entry name" value="RTX_toxin/Mannuronan_C5-epim"/>
</dbReference>
<dbReference type="SUPFAM" id="SSF51120">
    <property type="entry name" value="beta-Roll"/>
    <property type="match status" value="2"/>
</dbReference>
<comment type="subcellular location">
    <subcellularLocation>
        <location evidence="1">Secreted</location>
    </subcellularLocation>
</comment>